<dbReference type="InterPro" id="IPR041332">
    <property type="entry name" value="Pan3_CK"/>
</dbReference>
<protein>
    <recommendedName>
        <fullName evidence="8">Pan3 C-terminal knob domain-containing protein</fullName>
    </recommendedName>
</protein>
<dbReference type="GO" id="GO:0000289">
    <property type="term" value="P:nuclear-transcribed mRNA poly(A) tail shortening"/>
    <property type="evidence" value="ECO:0007669"/>
    <property type="project" value="InterPro"/>
</dbReference>
<dbReference type="Pfam" id="PF18101">
    <property type="entry name" value="Pan3_CK"/>
    <property type="match status" value="1"/>
</dbReference>
<accession>A0A7S1LCJ4</accession>
<evidence type="ECO:0000256" key="6">
    <source>
        <dbReference type="ARBA" id="ARBA00023054"/>
    </source>
</evidence>
<dbReference type="GO" id="GO:0000932">
    <property type="term" value="C:P-body"/>
    <property type="evidence" value="ECO:0007669"/>
    <property type="project" value="TreeGrafter"/>
</dbReference>
<dbReference type="InterPro" id="IPR011009">
    <property type="entry name" value="Kinase-like_dom_sf"/>
</dbReference>
<feature type="compositionally biased region" description="Gly residues" evidence="7">
    <location>
        <begin position="15"/>
        <end position="25"/>
    </location>
</feature>
<dbReference type="Gene3D" id="1.20.5.5160">
    <property type="match status" value="1"/>
</dbReference>
<name>A0A7S1LCJ4_NEODS</name>
<keyword evidence="2" id="KW-0963">Cytoplasm</keyword>
<dbReference type="AlphaFoldDB" id="A0A7S1LCJ4"/>
<dbReference type="GO" id="GO:0005524">
    <property type="term" value="F:ATP binding"/>
    <property type="evidence" value="ECO:0007669"/>
    <property type="project" value="UniProtKB-KW"/>
</dbReference>
<proteinExistence type="predicted"/>
<feature type="domain" description="Pan3 C-terminal knob" evidence="8">
    <location>
        <begin position="370"/>
        <end position="497"/>
    </location>
</feature>
<dbReference type="PANTHER" id="PTHR12272:SF11">
    <property type="entry name" value="PAN2-PAN3 DEADENYLATION COMPLEX SUBUNIT PAN3"/>
    <property type="match status" value="1"/>
</dbReference>
<dbReference type="InterPro" id="IPR030844">
    <property type="entry name" value="PAN3"/>
</dbReference>
<evidence type="ECO:0000259" key="8">
    <source>
        <dbReference type="Pfam" id="PF18101"/>
    </source>
</evidence>
<dbReference type="EMBL" id="HBGF01010213">
    <property type="protein sequence ID" value="CAD9100154.1"/>
    <property type="molecule type" value="Transcribed_RNA"/>
</dbReference>
<keyword evidence="5" id="KW-0067">ATP-binding</keyword>
<comment type="subcellular location">
    <subcellularLocation>
        <location evidence="1">Cytoplasm</location>
    </subcellularLocation>
</comment>
<feature type="compositionally biased region" description="Polar residues" evidence="7">
    <location>
        <begin position="508"/>
        <end position="528"/>
    </location>
</feature>
<keyword evidence="3" id="KW-0507">mRNA processing</keyword>
<dbReference type="Gene3D" id="1.10.510.10">
    <property type="entry name" value="Transferase(Phosphotransferase) domain 1"/>
    <property type="match status" value="1"/>
</dbReference>
<sequence length="528" mass="57784">MSEGGFGKRRRRRGGGGTGPVGNQGQGQQQQQQHHGGNNNNHQGGGQQHHHQHQQQHQPQQHHTPASQQQQQQGGVSPPTMVQPAVPARDASKVFPMAPYVPVSNLTIQQQLREQLLAQPEKKGTTVVASAKFSHFLTISNLESEPAPSSLDPEYSSQVYHTTNRYSGKQVVLRRLVDPKISPDTCTAVFESLRHFRHPNLVPLDGVIWTTDFVLGHNDVIAEYRFHRGAKTLLSAFFGSPDQQQPPTQEVTEALLWSIACQLAGLIRTFHDAGVPLRGLHLTKILYLPVGQRVLFAGAGLKDLMSGGPAPKDSIEKSQRADVISLGLLLLKLATRNPTCISLEPLQKLTTVSPVLLHFITTCVDGTVKIEDLCRGLGERMSMEVGHQLGTADFLMQECAKEVHNGRLMKLLMKLNFAFAADISPDPEMIALRLLFQYLFHQVDENGAPRTDWGHVFFALNKLDTRSPDVVQLMSENDGTLLVISFADLRTLLDRAAASLVQKPDVSAPSQSMGTGVSGGSRTPGSMA</sequence>
<dbReference type="GO" id="GO:0008143">
    <property type="term" value="F:poly(A) binding"/>
    <property type="evidence" value="ECO:0007669"/>
    <property type="project" value="TreeGrafter"/>
</dbReference>
<evidence type="ECO:0000256" key="5">
    <source>
        <dbReference type="ARBA" id="ARBA00022840"/>
    </source>
</evidence>
<evidence type="ECO:0000313" key="9">
    <source>
        <dbReference type="EMBL" id="CAD9100154.1"/>
    </source>
</evidence>
<evidence type="ECO:0000256" key="7">
    <source>
        <dbReference type="SAM" id="MobiDB-lite"/>
    </source>
</evidence>
<dbReference type="Gene3D" id="1.10.287.3700">
    <property type="match status" value="1"/>
</dbReference>
<feature type="compositionally biased region" description="Low complexity" evidence="7">
    <location>
        <begin position="55"/>
        <end position="79"/>
    </location>
</feature>
<feature type="region of interest" description="Disordered" evidence="7">
    <location>
        <begin position="1"/>
        <end position="84"/>
    </location>
</feature>
<gene>
    <name evidence="9" type="ORF">NDES1114_LOCUS6779</name>
</gene>
<reference evidence="9" key="1">
    <citation type="submission" date="2021-01" db="EMBL/GenBank/DDBJ databases">
        <authorList>
            <person name="Corre E."/>
            <person name="Pelletier E."/>
            <person name="Niang G."/>
            <person name="Scheremetjew M."/>
            <person name="Finn R."/>
            <person name="Kale V."/>
            <person name="Holt S."/>
            <person name="Cochrane G."/>
            <person name="Meng A."/>
            <person name="Brown T."/>
            <person name="Cohen L."/>
        </authorList>
    </citation>
    <scope>NUCLEOTIDE SEQUENCE</scope>
    <source>
        <strain evidence="9">CCAP 1951/1</strain>
    </source>
</reference>
<dbReference type="PANTHER" id="PTHR12272">
    <property type="entry name" value="DEADENYLATION COMPLEX SUBUNIT PAN3"/>
    <property type="match status" value="1"/>
</dbReference>
<evidence type="ECO:0000256" key="3">
    <source>
        <dbReference type="ARBA" id="ARBA00022664"/>
    </source>
</evidence>
<keyword evidence="6" id="KW-0175">Coiled coil</keyword>
<dbReference type="GO" id="GO:0006397">
    <property type="term" value="P:mRNA processing"/>
    <property type="evidence" value="ECO:0007669"/>
    <property type="project" value="UniProtKB-KW"/>
</dbReference>
<keyword evidence="4" id="KW-0547">Nucleotide-binding</keyword>
<organism evidence="9">
    <name type="scientific">Neobodo designis</name>
    <name type="common">Flagellated protozoan</name>
    <name type="synonym">Bodo designis</name>
    <dbReference type="NCBI Taxonomy" id="312471"/>
    <lineage>
        <taxon>Eukaryota</taxon>
        <taxon>Discoba</taxon>
        <taxon>Euglenozoa</taxon>
        <taxon>Kinetoplastea</taxon>
        <taxon>Metakinetoplastina</taxon>
        <taxon>Neobodonida</taxon>
        <taxon>Neobodo</taxon>
    </lineage>
</organism>
<feature type="region of interest" description="Disordered" evidence="7">
    <location>
        <begin position="504"/>
        <end position="528"/>
    </location>
</feature>
<dbReference type="GO" id="GO:0031251">
    <property type="term" value="C:PAN complex"/>
    <property type="evidence" value="ECO:0007669"/>
    <property type="project" value="InterPro"/>
</dbReference>
<evidence type="ECO:0000256" key="2">
    <source>
        <dbReference type="ARBA" id="ARBA00022490"/>
    </source>
</evidence>
<dbReference type="SUPFAM" id="SSF56112">
    <property type="entry name" value="Protein kinase-like (PK-like)"/>
    <property type="match status" value="1"/>
</dbReference>
<evidence type="ECO:0000256" key="4">
    <source>
        <dbReference type="ARBA" id="ARBA00022741"/>
    </source>
</evidence>
<evidence type="ECO:0000256" key="1">
    <source>
        <dbReference type="ARBA" id="ARBA00004496"/>
    </source>
</evidence>
<feature type="compositionally biased region" description="Low complexity" evidence="7">
    <location>
        <begin position="26"/>
        <end position="42"/>
    </location>
</feature>